<name>A0A2A5C708_9GAMM</name>
<organism evidence="4 5">
    <name type="scientific">SAR86 cluster bacterium</name>
    <dbReference type="NCBI Taxonomy" id="2030880"/>
    <lineage>
        <taxon>Bacteria</taxon>
        <taxon>Pseudomonadati</taxon>
        <taxon>Pseudomonadota</taxon>
        <taxon>Gammaproteobacteria</taxon>
        <taxon>SAR86 cluster</taxon>
    </lineage>
</organism>
<evidence type="ECO:0000256" key="2">
    <source>
        <dbReference type="ARBA" id="ARBA00022827"/>
    </source>
</evidence>
<dbReference type="Pfam" id="PF01565">
    <property type="entry name" value="FAD_binding_4"/>
    <property type="match status" value="1"/>
</dbReference>
<dbReference type="InterPro" id="IPR036318">
    <property type="entry name" value="FAD-bd_PCMH-like_sf"/>
</dbReference>
<sequence>MPIKLPAGISQRRFDSAIRELQEIVGSEWVFTSEADVETYRDSYSIRWGHDDEYFASAAVAPASVEEVQGIVRIANEYEIPVYSISTGKNLTYGGAAPTYSGSIVLDLKRMNRVLEIDDKRNFAVVEPGCSYFDLYEYIQSRGLKVWIDCPDPGWGSPLGNALDNGVGYTGSPFRDHWGAHCGLEVVLANGDIIRTGMGANPNSESWQDYRYGAGPDVDGLFTQGNYGVVTKMGFWLMPQPEAWFTGTVTVPKYSDLAELIRQHNYLEDSLLLNGRTTFGSAYGGFGGGGGLREEVSALVAGGWPTTAELDAFVERTGQPAWTLQMQFFGPEKSLQARWDYVQRRISEAIPGATFGDEEMLTMPLSPAQETTHRRVDFGIPNMSNYGMMARRPGVIDPPDGHSDFLVVASRSADSVHRFARTNYEMQMELGLPVTASPFATPVTWFPRFFLMGAAGIWTQHNDPELNMEGRIQFEAMIRKFSAAGYPNYRTNPSNFDVLAEQFSFNNNALLRFQETLKDAADPNGILSPGRYGIWPKRLREDRA</sequence>
<dbReference type="SUPFAM" id="SSF55103">
    <property type="entry name" value="FAD-linked oxidases, C-terminal domain"/>
    <property type="match status" value="1"/>
</dbReference>
<dbReference type="InterPro" id="IPR016167">
    <property type="entry name" value="FAD-bd_PCMH_sub1"/>
</dbReference>
<dbReference type="GO" id="GO:0008720">
    <property type="term" value="F:D-lactate dehydrogenase (NAD+) activity"/>
    <property type="evidence" value="ECO:0007669"/>
    <property type="project" value="TreeGrafter"/>
</dbReference>
<dbReference type="PROSITE" id="PS51387">
    <property type="entry name" value="FAD_PCMH"/>
    <property type="match status" value="1"/>
</dbReference>
<comment type="caution">
    <text evidence="4">The sequence shown here is derived from an EMBL/GenBank/DDBJ whole genome shotgun (WGS) entry which is preliminary data.</text>
</comment>
<dbReference type="Gene3D" id="1.10.45.10">
    <property type="entry name" value="Vanillyl-alcohol Oxidase, Chain A, domain 4"/>
    <property type="match status" value="1"/>
</dbReference>
<dbReference type="GO" id="GO:0071949">
    <property type="term" value="F:FAD binding"/>
    <property type="evidence" value="ECO:0007669"/>
    <property type="project" value="InterPro"/>
</dbReference>
<dbReference type="InterPro" id="IPR016171">
    <property type="entry name" value="Vanillyl_alc_oxidase_C-sub2"/>
</dbReference>
<reference evidence="5" key="1">
    <citation type="submission" date="2017-08" db="EMBL/GenBank/DDBJ databases">
        <title>A dynamic microbial community with high functional redundancy inhabits the cold, oxic subseafloor aquifer.</title>
        <authorList>
            <person name="Tully B.J."/>
            <person name="Wheat C.G."/>
            <person name="Glazer B.T."/>
            <person name="Huber J.A."/>
        </authorList>
    </citation>
    <scope>NUCLEOTIDE SEQUENCE [LARGE SCALE GENOMIC DNA]</scope>
</reference>
<dbReference type="InterPro" id="IPR016169">
    <property type="entry name" value="FAD-bd_PCMH_sub2"/>
</dbReference>
<dbReference type="GO" id="GO:0004458">
    <property type="term" value="F:D-lactate dehydrogenase (cytochrome) activity"/>
    <property type="evidence" value="ECO:0007669"/>
    <property type="project" value="TreeGrafter"/>
</dbReference>
<gene>
    <name evidence="4" type="ORF">COA71_13940</name>
</gene>
<dbReference type="InterPro" id="IPR016166">
    <property type="entry name" value="FAD-bd_PCMH"/>
</dbReference>
<evidence type="ECO:0000313" key="4">
    <source>
        <dbReference type="EMBL" id="PCJ39365.1"/>
    </source>
</evidence>
<dbReference type="SUPFAM" id="SSF56176">
    <property type="entry name" value="FAD-binding/transporter-associated domain-like"/>
    <property type="match status" value="1"/>
</dbReference>
<feature type="domain" description="FAD-binding PCMH-type" evidence="3">
    <location>
        <begin position="47"/>
        <end position="240"/>
    </location>
</feature>
<dbReference type="Proteomes" id="UP000228987">
    <property type="component" value="Unassembled WGS sequence"/>
</dbReference>
<keyword evidence="2" id="KW-0274">FAD</keyword>
<protein>
    <submittedName>
        <fullName evidence="4">p-cresol methylhydroxylase</fullName>
    </submittedName>
</protein>
<accession>A0A2A5C708</accession>
<dbReference type="PANTHER" id="PTHR11748:SF114">
    <property type="entry name" value="ARYL-ALCOHOL OXIDASE VANILLYL-ALCOHOL OXIDASE (AFU_ORTHOLOGUE AFUA_3G09500)-RELATED"/>
    <property type="match status" value="1"/>
</dbReference>
<dbReference type="EMBL" id="NVWI01000015">
    <property type="protein sequence ID" value="PCJ39365.1"/>
    <property type="molecule type" value="Genomic_DNA"/>
</dbReference>
<evidence type="ECO:0000259" key="3">
    <source>
        <dbReference type="PROSITE" id="PS51387"/>
    </source>
</evidence>
<dbReference type="GO" id="GO:1903457">
    <property type="term" value="P:lactate catabolic process"/>
    <property type="evidence" value="ECO:0007669"/>
    <property type="project" value="TreeGrafter"/>
</dbReference>
<evidence type="ECO:0000256" key="1">
    <source>
        <dbReference type="ARBA" id="ARBA00022630"/>
    </source>
</evidence>
<dbReference type="Gene3D" id="3.40.462.10">
    <property type="entry name" value="FAD-linked oxidases, C-terminal domain"/>
    <property type="match status" value="1"/>
</dbReference>
<dbReference type="InterPro" id="IPR016170">
    <property type="entry name" value="Cytok_DH_C_sf"/>
</dbReference>
<dbReference type="InterPro" id="IPR016164">
    <property type="entry name" value="FAD-linked_Oxase-like_C"/>
</dbReference>
<keyword evidence="1" id="KW-0285">Flavoprotein</keyword>
<evidence type="ECO:0000313" key="5">
    <source>
        <dbReference type="Proteomes" id="UP000228987"/>
    </source>
</evidence>
<dbReference type="AlphaFoldDB" id="A0A2A5C708"/>
<proteinExistence type="predicted"/>
<dbReference type="PANTHER" id="PTHR11748">
    <property type="entry name" value="D-LACTATE DEHYDROGENASE"/>
    <property type="match status" value="1"/>
</dbReference>
<dbReference type="Gene3D" id="3.30.43.10">
    <property type="entry name" value="Uridine Diphospho-n-acetylenolpyruvylglucosamine Reductase, domain 2"/>
    <property type="match status" value="1"/>
</dbReference>
<dbReference type="InterPro" id="IPR006094">
    <property type="entry name" value="Oxid_FAD_bind_N"/>
</dbReference>
<dbReference type="Gene3D" id="3.30.465.10">
    <property type="match status" value="1"/>
</dbReference>